<dbReference type="InterPro" id="IPR020843">
    <property type="entry name" value="ER"/>
</dbReference>
<comment type="similarity">
    <text evidence="2 11">Belongs to the zinc-containing alcohol dehydrogenase family.</text>
</comment>
<dbReference type="PANTHER" id="PTHR42940">
    <property type="entry name" value="ALCOHOL DEHYDROGENASE 1-RELATED"/>
    <property type="match status" value="1"/>
</dbReference>
<name>A0A1R4IJA5_9MICO</name>
<dbReference type="AlphaFoldDB" id="A0A1R4IJA5"/>
<proteinExistence type="inferred from homology"/>
<keyword evidence="5 11" id="KW-0479">Metal-binding</keyword>
<dbReference type="Gene3D" id="3.90.180.10">
    <property type="entry name" value="Medium-chain alcohol dehydrogenases, catalytic domain"/>
    <property type="match status" value="1"/>
</dbReference>
<evidence type="ECO:0000256" key="9">
    <source>
        <dbReference type="ARBA" id="ARBA00049164"/>
    </source>
</evidence>
<evidence type="ECO:0000256" key="3">
    <source>
        <dbReference type="ARBA" id="ARBA00013190"/>
    </source>
</evidence>
<keyword evidence="6 11" id="KW-0862">Zinc</keyword>
<keyword evidence="7 13" id="KW-0560">Oxidoreductase</keyword>
<comment type="cofactor">
    <cofactor evidence="1 11">
        <name>Zn(2+)</name>
        <dbReference type="ChEBI" id="CHEBI:29105"/>
    </cofactor>
</comment>
<evidence type="ECO:0000256" key="7">
    <source>
        <dbReference type="ARBA" id="ARBA00023002"/>
    </source>
</evidence>
<evidence type="ECO:0000256" key="4">
    <source>
        <dbReference type="ARBA" id="ARBA00016352"/>
    </source>
</evidence>
<evidence type="ECO:0000256" key="5">
    <source>
        <dbReference type="ARBA" id="ARBA00022723"/>
    </source>
</evidence>
<comment type="catalytic activity">
    <reaction evidence="9">
        <text>a secondary alcohol + NAD(+) = a ketone + NADH + H(+)</text>
        <dbReference type="Rhea" id="RHEA:10740"/>
        <dbReference type="ChEBI" id="CHEBI:15378"/>
        <dbReference type="ChEBI" id="CHEBI:17087"/>
        <dbReference type="ChEBI" id="CHEBI:35681"/>
        <dbReference type="ChEBI" id="CHEBI:57540"/>
        <dbReference type="ChEBI" id="CHEBI:57945"/>
        <dbReference type="EC" id="1.1.1.1"/>
    </reaction>
</comment>
<evidence type="ECO:0000313" key="13">
    <source>
        <dbReference type="EMBL" id="SJN19916.1"/>
    </source>
</evidence>
<evidence type="ECO:0000313" key="14">
    <source>
        <dbReference type="Proteomes" id="UP000196778"/>
    </source>
</evidence>
<dbReference type="InterPro" id="IPR013149">
    <property type="entry name" value="ADH-like_C"/>
</dbReference>
<organism evidence="13 14">
    <name type="scientific">Mycetocola reblochoni REB411</name>
    <dbReference type="NCBI Taxonomy" id="1255698"/>
    <lineage>
        <taxon>Bacteria</taxon>
        <taxon>Bacillati</taxon>
        <taxon>Actinomycetota</taxon>
        <taxon>Actinomycetes</taxon>
        <taxon>Micrococcales</taxon>
        <taxon>Microbacteriaceae</taxon>
        <taxon>Mycetocola</taxon>
    </lineage>
</organism>
<protein>
    <recommendedName>
        <fullName evidence="4">Alcohol dehydrogenase</fullName>
        <ecNumber evidence="3">1.1.1.1</ecNumber>
    </recommendedName>
</protein>
<dbReference type="EMBL" id="FUKR01000013">
    <property type="protein sequence ID" value="SJN19916.1"/>
    <property type="molecule type" value="Genomic_DNA"/>
</dbReference>
<evidence type="ECO:0000256" key="2">
    <source>
        <dbReference type="ARBA" id="ARBA00008072"/>
    </source>
</evidence>
<dbReference type="InterPro" id="IPR013154">
    <property type="entry name" value="ADH-like_N"/>
</dbReference>
<keyword evidence="8" id="KW-0520">NAD</keyword>
<dbReference type="InterPro" id="IPR002328">
    <property type="entry name" value="ADH_Zn_CS"/>
</dbReference>
<gene>
    <name evidence="13" type="ORF">FM119_02075</name>
</gene>
<dbReference type="Proteomes" id="UP000196778">
    <property type="component" value="Unassembled WGS sequence"/>
</dbReference>
<dbReference type="InterPro" id="IPR036291">
    <property type="entry name" value="NAD(P)-bd_dom_sf"/>
</dbReference>
<dbReference type="FunFam" id="3.40.50.720:FF:000039">
    <property type="entry name" value="Alcohol dehydrogenase AdhP"/>
    <property type="match status" value="1"/>
</dbReference>
<dbReference type="GO" id="GO:0004022">
    <property type="term" value="F:alcohol dehydrogenase (NAD+) activity"/>
    <property type="evidence" value="ECO:0007669"/>
    <property type="project" value="UniProtKB-EC"/>
</dbReference>
<evidence type="ECO:0000256" key="8">
    <source>
        <dbReference type="ARBA" id="ARBA00023027"/>
    </source>
</evidence>
<reference evidence="14" key="1">
    <citation type="submission" date="2017-02" db="EMBL/GenBank/DDBJ databases">
        <authorList>
            <person name="Dridi B."/>
        </authorList>
    </citation>
    <scope>NUCLEOTIDE SEQUENCE [LARGE SCALE GENOMIC DNA]</scope>
    <source>
        <strain evidence="14">EB411</strain>
    </source>
</reference>
<evidence type="ECO:0000256" key="10">
    <source>
        <dbReference type="ARBA" id="ARBA00049243"/>
    </source>
</evidence>
<sequence>MSDTMTAAVVRAFGEPLTIEEVAIPEPGPFDALVKVDYTGVCHTDLHAMDGDWPIKPSPPFIPGHEGHGIVVAVGDQVTNVSVGDRIGNAWLWSACGECVFCLTGRETLCEQQKNGGYSVDGSFAEYMLVDSRYAGIIPEGVDPVTIAPILCAGVTVYKGLKVTDTKPGDWVTISGIGGLGHLAVQYAVAMGLNVAAVDVGEDKLELATKLGASIAINAREQNPAEYLQRELGGTHGVLVTAPSPIAFAQAMDMVRRGGTVAINGLPAGDFPVNIFNTVLKGITLRGSIVGTRADLAEALDFAARGKVNTIATEHAFGDINEVFDDMRHGKINGRAVMNVADLASA</sequence>
<comment type="catalytic activity">
    <reaction evidence="10">
        <text>a primary alcohol + NAD(+) = an aldehyde + NADH + H(+)</text>
        <dbReference type="Rhea" id="RHEA:10736"/>
        <dbReference type="ChEBI" id="CHEBI:15378"/>
        <dbReference type="ChEBI" id="CHEBI:15734"/>
        <dbReference type="ChEBI" id="CHEBI:17478"/>
        <dbReference type="ChEBI" id="CHEBI:57540"/>
        <dbReference type="ChEBI" id="CHEBI:57945"/>
        <dbReference type="EC" id="1.1.1.1"/>
    </reaction>
</comment>
<dbReference type="SUPFAM" id="SSF51735">
    <property type="entry name" value="NAD(P)-binding Rossmann-fold domains"/>
    <property type="match status" value="1"/>
</dbReference>
<dbReference type="NCBIfam" id="NF006940">
    <property type="entry name" value="PRK09422.1"/>
    <property type="match status" value="1"/>
</dbReference>
<dbReference type="PANTHER" id="PTHR42940:SF8">
    <property type="entry name" value="VACUOLAR PROTEIN SORTING-ASSOCIATED PROTEIN 11"/>
    <property type="match status" value="1"/>
</dbReference>
<dbReference type="Pfam" id="PF08240">
    <property type="entry name" value="ADH_N"/>
    <property type="match status" value="1"/>
</dbReference>
<dbReference type="SUPFAM" id="SSF50129">
    <property type="entry name" value="GroES-like"/>
    <property type="match status" value="1"/>
</dbReference>
<evidence type="ECO:0000256" key="6">
    <source>
        <dbReference type="ARBA" id="ARBA00022833"/>
    </source>
</evidence>
<feature type="domain" description="Enoyl reductase (ER)" evidence="12">
    <location>
        <begin position="14"/>
        <end position="338"/>
    </location>
</feature>
<dbReference type="CDD" id="cd08297">
    <property type="entry name" value="CAD3"/>
    <property type="match status" value="1"/>
</dbReference>
<dbReference type="RefSeq" id="WP_179205157.1">
    <property type="nucleotide sequence ID" value="NZ_FUKR01000013.1"/>
</dbReference>
<dbReference type="GO" id="GO:0008270">
    <property type="term" value="F:zinc ion binding"/>
    <property type="evidence" value="ECO:0007669"/>
    <property type="project" value="InterPro"/>
</dbReference>
<dbReference type="Gene3D" id="3.40.50.720">
    <property type="entry name" value="NAD(P)-binding Rossmann-like Domain"/>
    <property type="match status" value="1"/>
</dbReference>
<evidence type="ECO:0000256" key="1">
    <source>
        <dbReference type="ARBA" id="ARBA00001947"/>
    </source>
</evidence>
<evidence type="ECO:0000259" key="12">
    <source>
        <dbReference type="SMART" id="SM00829"/>
    </source>
</evidence>
<dbReference type="InterPro" id="IPR011032">
    <property type="entry name" value="GroES-like_sf"/>
</dbReference>
<dbReference type="Pfam" id="PF00107">
    <property type="entry name" value="ADH_zinc_N"/>
    <property type="match status" value="1"/>
</dbReference>
<dbReference type="FunFam" id="3.90.180.10:FF:000002">
    <property type="entry name" value="Alcohol dehydrogenase AdhP"/>
    <property type="match status" value="1"/>
</dbReference>
<dbReference type="SMART" id="SM00829">
    <property type="entry name" value="PKS_ER"/>
    <property type="match status" value="1"/>
</dbReference>
<dbReference type="EC" id="1.1.1.1" evidence="3"/>
<accession>A0A1R4IJA5</accession>
<evidence type="ECO:0000256" key="11">
    <source>
        <dbReference type="RuleBase" id="RU361277"/>
    </source>
</evidence>
<keyword evidence="14" id="KW-1185">Reference proteome</keyword>
<dbReference type="PROSITE" id="PS00059">
    <property type="entry name" value="ADH_ZINC"/>
    <property type="match status" value="1"/>
</dbReference>